<proteinExistence type="inferred from homology"/>
<keyword evidence="4" id="KW-0804">Transcription</keyword>
<dbReference type="PANTHER" id="PTHR43133">
    <property type="entry name" value="RNA POLYMERASE ECF-TYPE SIGMA FACTO"/>
    <property type="match status" value="1"/>
</dbReference>
<gene>
    <name evidence="8" type="ORF">GCM10011349_47930</name>
</gene>
<dbReference type="InterPro" id="IPR013325">
    <property type="entry name" value="RNA_pol_sigma_r2"/>
</dbReference>
<dbReference type="InterPro" id="IPR039425">
    <property type="entry name" value="RNA_pol_sigma-70-like"/>
</dbReference>
<reference evidence="9" key="1">
    <citation type="journal article" date="2019" name="Int. J. Syst. Evol. Microbiol.">
        <title>The Global Catalogue of Microorganisms (GCM) 10K type strain sequencing project: providing services to taxonomists for standard genome sequencing and annotation.</title>
        <authorList>
            <consortium name="The Broad Institute Genomics Platform"/>
            <consortium name="The Broad Institute Genome Sequencing Center for Infectious Disease"/>
            <person name="Wu L."/>
            <person name="Ma J."/>
        </authorList>
    </citation>
    <scope>NUCLEOTIDE SEQUENCE [LARGE SCALE GENOMIC DNA]</scope>
    <source>
        <strain evidence="9">CGMCC 1.6784</strain>
    </source>
</reference>
<evidence type="ECO:0000313" key="8">
    <source>
        <dbReference type="EMBL" id="GGN63421.1"/>
    </source>
</evidence>
<dbReference type="InterPro" id="IPR014284">
    <property type="entry name" value="RNA_pol_sigma-70_dom"/>
</dbReference>
<name>A0ABQ2K135_9SPHN</name>
<sequence length="176" mass="19229">MSPPPPVSGLEAAFLANRQQLLRFLQVRGADDAAEDILHEVWIRLATSGAGPVSAPVAYLYSAVNAAMIDRYRSRRQAEKRERDWSDVQSGEGEASSEPSAERRLAATQEAAQVLAMLDSLGPRIAQTFRRHRVDGIAQKAVAAELGVSLSTVESDLRTAYRALAEWKARADGEIR</sequence>
<dbReference type="NCBIfam" id="TIGR02937">
    <property type="entry name" value="sigma70-ECF"/>
    <property type="match status" value="1"/>
</dbReference>
<comment type="caution">
    <text evidence="8">The sequence shown here is derived from an EMBL/GenBank/DDBJ whole genome shotgun (WGS) entry which is preliminary data.</text>
</comment>
<dbReference type="Proteomes" id="UP000605099">
    <property type="component" value="Unassembled WGS sequence"/>
</dbReference>
<dbReference type="InterPro" id="IPR013249">
    <property type="entry name" value="RNA_pol_sigma70_r4_t2"/>
</dbReference>
<dbReference type="RefSeq" id="WP_188824051.1">
    <property type="nucleotide sequence ID" value="NZ_BMLK01000096.1"/>
</dbReference>
<evidence type="ECO:0000256" key="4">
    <source>
        <dbReference type="ARBA" id="ARBA00023163"/>
    </source>
</evidence>
<dbReference type="InterPro" id="IPR013324">
    <property type="entry name" value="RNA_pol_sigma_r3/r4-like"/>
</dbReference>
<dbReference type="PANTHER" id="PTHR43133:SF63">
    <property type="entry name" value="RNA POLYMERASE SIGMA FACTOR FECI-RELATED"/>
    <property type="match status" value="1"/>
</dbReference>
<feature type="domain" description="RNA polymerase sigma-70 region 2" evidence="6">
    <location>
        <begin position="16"/>
        <end position="76"/>
    </location>
</feature>
<dbReference type="EMBL" id="BMLK01000096">
    <property type="protein sequence ID" value="GGN63421.1"/>
    <property type="molecule type" value="Genomic_DNA"/>
</dbReference>
<feature type="compositionally biased region" description="Low complexity" evidence="5">
    <location>
        <begin position="90"/>
        <end position="99"/>
    </location>
</feature>
<accession>A0ABQ2K135</accession>
<keyword evidence="9" id="KW-1185">Reference proteome</keyword>
<comment type="similarity">
    <text evidence="1">Belongs to the sigma-70 factor family. ECF subfamily.</text>
</comment>
<dbReference type="Gene3D" id="1.10.1740.10">
    <property type="match status" value="1"/>
</dbReference>
<dbReference type="InterPro" id="IPR036388">
    <property type="entry name" value="WH-like_DNA-bd_sf"/>
</dbReference>
<protein>
    <submittedName>
        <fullName evidence="8">RNA polymerase subunit sigma-24</fullName>
    </submittedName>
</protein>
<evidence type="ECO:0000256" key="2">
    <source>
        <dbReference type="ARBA" id="ARBA00023015"/>
    </source>
</evidence>
<dbReference type="InterPro" id="IPR007627">
    <property type="entry name" value="RNA_pol_sigma70_r2"/>
</dbReference>
<evidence type="ECO:0000256" key="5">
    <source>
        <dbReference type="SAM" id="MobiDB-lite"/>
    </source>
</evidence>
<evidence type="ECO:0000256" key="1">
    <source>
        <dbReference type="ARBA" id="ARBA00010641"/>
    </source>
</evidence>
<dbReference type="Pfam" id="PF04542">
    <property type="entry name" value="Sigma70_r2"/>
    <property type="match status" value="1"/>
</dbReference>
<keyword evidence="2" id="KW-0805">Transcription regulation</keyword>
<evidence type="ECO:0000313" key="9">
    <source>
        <dbReference type="Proteomes" id="UP000605099"/>
    </source>
</evidence>
<evidence type="ECO:0000259" key="6">
    <source>
        <dbReference type="Pfam" id="PF04542"/>
    </source>
</evidence>
<keyword evidence="3" id="KW-0731">Sigma factor</keyword>
<dbReference type="Gene3D" id="1.10.10.10">
    <property type="entry name" value="Winged helix-like DNA-binding domain superfamily/Winged helix DNA-binding domain"/>
    <property type="match status" value="1"/>
</dbReference>
<organism evidence="8 9">
    <name type="scientific">Novosphingobium indicum</name>
    <dbReference type="NCBI Taxonomy" id="462949"/>
    <lineage>
        <taxon>Bacteria</taxon>
        <taxon>Pseudomonadati</taxon>
        <taxon>Pseudomonadota</taxon>
        <taxon>Alphaproteobacteria</taxon>
        <taxon>Sphingomonadales</taxon>
        <taxon>Sphingomonadaceae</taxon>
        <taxon>Novosphingobium</taxon>
    </lineage>
</organism>
<feature type="region of interest" description="Disordered" evidence="5">
    <location>
        <begin position="77"/>
        <end position="104"/>
    </location>
</feature>
<evidence type="ECO:0000256" key="3">
    <source>
        <dbReference type="ARBA" id="ARBA00023082"/>
    </source>
</evidence>
<feature type="domain" description="RNA polymerase sigma factor 70 region 4 type 2" evidence="7">
    <location>
        <begin position="113"/>
        <end position="164"/>
    </location>
</feature>
<dbReference type="SUPFAM" id="SSF88659">
    <property type="entry name" value="Sigma3 and sigma4 domains of RNA polymerase sigma factors"/>
    <property type="match status" value="1"/>
</dbReference>
<dbReference type="Pfam" id="PF08281">
    <property type="entry name" value="Sigma70_r4_2"/>
    <property type="match status" value="1"/>
</dbReference>
<feature type="compositionally biased region" description="Basic and acidic residues" evidence="5">
    <location>
        <begin position="77"/>
        <end position="86"/>
    </location>
</feature>
<evidence type="ECO:0000259" key="7">
    <source>
        <dbReference type="Pfam" id="PF08281"/>
    </source>
</evidence>
<dbReference type="SUPFAM" id="SSF88946">
    <property type="entry name" value="Sigma2 domain of RNA polymerase sigma factors"/>
    <property type="match status" value="1"/>
</dbReference>